<reference evidence="1" key="1">
    <citation type="journal article" date="2013" name="BMC Genomics">
        <title>Unscrambling butterfly oogenesis.</title>
        <authorList>
            <person name="Carter J.M."/>
            <person name="Baker S.C."/>
            <person name="Pink R."/>
            <person name="Carter D.R."/>
            <person name="Collins A."/>
            <person name="Tomlin J."/>
            <person name="Gibbs M."/>
            <person name="Breuker C.J."/>
        </authorList>
    </citation>
    <scope>NUCLEOTIDE SEQUENCE</scope>
    <source>
        <tissue evidence="1">Ovary</tissue>
    </source>
</reference>
<dbReference type="AlphaFoldDB" id="S4P8D0"/>
<evidence type="ECO:0000313" key="1">
    <source>
        <dbReference type="EMBL" id="JAA83005.1"/>
    </source>
</evidence>
<reference evidence="1" key="2">
    <citation type="submission" date="2013-05" db="EMBL/GenBank/DDBJ databases">
        <authorList>
            <person name="Carter J.-M."/>
            <person name="Baker S.C."/>
            <person name="Pink R."/>
            <person name="Carter D.R.F."/>
            <person name="Collins A."/>
            <person name="Tomlin J."/>
            <person name="Gibbs M."/>
            <person name="Breuker C.J."/>
        </authorList>
    </citation>
    <scope>NUCLEOTIDE SEQUENCE</scope>
    <source>
        <tissue evidence="1">Ovary</tissue>
    </source>
</reference>
<dbReference type="EMBL" id="GAIX01009555">
    <property type="protein sequence ID" value="JAA83005.1"/>
    <property type="molecule type" value="Transcribed_RNA"/>
</dbReference>
<proteinExistence type="predicted"/>
<protein>
    <submittedName>
        <fullName evidence="1">Uncharacterized protein</fullName>
    </submittedName>
</protein>
<name>S4P8D0_9NEOP</name>
<accession>S4P8D0</accession>
<sequence length="78" mass="9037">MLEDTACIPAWPHPQYEYIISRYCVADGYTYSAVDLYPNAIKYNESRKIHVKAGSSEIRRANRSVKFLQNIFKHTISP</sequence>
<organism evidence="1">
    <name type="scientific">Pararge aegeria</name>
    <name type="common">speckled wood butterfly</name>
    <dbReference type="NCBI Taxonomy" id="116150"/>
    <lineage>
        <taxon>Eukaryota</taxon>
        <taxon>Metazoa</taxon>
        <taxon>Ecdysozoa</taxon>
        <taxon>Arthropoda</taxon>
        <taxon>Hexapoda</taxon>
        <taxon>Insecta</taxon>
        <taxon>Pterygota</taxon>
        <taxon>Neoptera</taxon>
        <taxon>Endopterygota</taxon>
        <taxon>Lepidoptera</taxon>
        <taxon>Glossata</taxon>
        <taxon>Ditrysia</taxon>
        <taxon>Papilionoidea</taxon>
        <taxon>Nymphalidae</taxon>
        <taxon>Satyrinae</taxon>
        <taxon>Satyrini</taxon>
        <taxon>Parargina</taxon>
        <taxon>Pararge</taxon>
    </lineage>
</organism>